<dbReference type="Gene3D" id="2.60.120.10">
    <property type="entry name" value="Jelly Rolls"/>
    <property type="match status" value="1"/>
</dbReference>
<dbReference type="InterPro" id="IPR008894">
    <property type="entry name" value="QdtA_cupin_dom"/>
</dbReference>
<dbReference type="AlphaFoldDB" id="A0A316ED43"/>
<sequence>MAKLIILPQFIDERGELTVVENLFPHNYKSVCFIKNADGFVRERESKKKSHQALICINGSVDVSVKLNGKIQTYTLSSSNQCLLLKPEEWNILDNFKNNAILLVASNENYAIGDL</sequence>
<proteinExistence type="predicted"/>
<evidence type="ECO:0000313" key="3">
    <source>
        <dbReference type="Proteomes" id="UP000245489"/>
    </source>
</evidence>
<dbReference type="OrthoDB" id="9795513at2"/>
<feature type="domain" description="Sugar 3,4-ketoisomerase QdtA cupin" evidence="1">
    <location>
        <begin position="3"/>
        <end position="114"/>
    </location>
</feature>
<dbReference type="InterPro" id="IPR014710">
    <property type="entry name" value="RmlC-like_jellyroll"/>
</dbReference>
<name>A0A316ED43_9BACT</name>
<dbReference type="Proteomes" id="UP000245489">
    <property type="component" value="Unassembled WGS sequence"/>
</dbReference>
<evidence type="ECO:0000259" key="1">
    <source>
        <dbReference type="Pfam" id="PF05523"/>
    </source>
</evidence>
<dbReference type="CDD" id="cd20292">
    <property type="entry name" value="cupin_QdtA-like"/>
    <property type="match status" value="1"/>
</dbReference>
<keyword evidence="3" id="KW-1185">Reference proteome</keyword>
<dbReference type="RefSeq" id="WP_109742226.1">
    <property type="nucleotide sequence ID" value="NZ_QGGO01000006.1"/>
</dbReference>
<accession>A0A316ED43</accession>
<dbReference type="SUPFAM" id="SSF51182">
    <property type="entry name" value="RmlC-like cupins"/>
    <property type="match status" value="1"/>
</dbReference>
<dbReference type="EMBL" id="QGGO01000006">
    <property type="protein sequence ID" value="PWK27573.1"/>
    <property type="molecule type" value="Genomic_DNA"/>
</dbReference>
<dbReference type="InterPro" id="IPR011051">
    <property type="entry name" value="RmlC_Cupin_sf"/>
</dbReference>
<gene>
    <name evidence="2" type="ORF">LV89_01464</name>
</gene>
<reference evidence="2 3" key="1">
    <citation type="submission" date="2018-05" db="EMBL/GenBank/DDBJ databases">
        <title>Genomic Encyclopedia of Archaeal and Bacterial Type Strains, Phase II (KMG-II): from individual species to whole genera.</title>
        <authorList>
            <person name="Goeker M."/>
        </authorList>
    </citation>
    <scope>NUCLEOTIDE SEQUENCE [LARGE SCALE GENOMIC DNA]</scope>
    <source>
        <strain evidence="2 3">DSM 22214</strain>
    </source>
</reference>
<comment type="caution">
    <text evidence="2">The sequence shown here is derived from an EMBL/GenBank/DDBJ whole genome shotgun (WGS) entry which is preliminary data.</text>
</comment>
<organism evidence="2 3">
    <name type="scientific">Arcicella aurantiaca</name>
    <dbReference type="NCBI Taxonomy" id="591202"/>
    <lineage>
        <taxon>Bacteria</taxon>
        <taxon>Pseudomonadati</taxon>
        <taxon>Bacteroidota</taxon>
        <taxon>Cytophagia</taxon>
        <taxon>Cytophagales</taxon>
        <taxon>Flectobacillaceae</taxon>
        <taxon>Arcicella</taxon>
    </lineage>
</organism>
<dbReference type="Pfam" id="PF05523">
    <property type="entry name" value="FdtA"/>
    <property type="match status" value="1"/>
</dbReference>
<evidence type="ECO:0000313" key="2">
    <source>
        <dbReference type="EMBL" id="PWK27573.1"/>
    </source>
</evidence>
<protein>
    <submittedName>
        <fullName evidence="2">WxcM-like protein</fullName>
    </submittedName>
</protein>